<evidence type="ECO:0000256" key="1">
    <source>
        <dbReference type="SAM" id="MobiDB-lite"/>
    </source>
</evidence>
<protein>
    <submittedName>
        <fullName evidence="2">Uncharacterized protein</fullName>
    </submittedName>
</protein>
<feature type="region of interest" description="Disordered" evidence="1">
    <location>
        <begin position="175"/>
        <end position="194"/>
    </location>
</feature>
<evidence type="ECO:0000313" key="2">
    <source>
        <dbReference type="EMBL" id="KAJ7200884.1"/>
    </source>
</evidence>
<reference evidence="2" key="1">
    <citation type="submission" date="2023-03" db="EMBL/GenBank/DDBJ databases">
        <title>Massive genome expansion in bonnet fungi (Mycena s.s.) driven by repeated elements and novel gene families across ecological guilds.</title>
        <authorList>
            <consortium name="Lawrence Berkeley National Laboratory"/>
            <person name="Harder C.B."/>
            <person name="Miyauchi S."/>
            <person name="Viragh M."/>
            <person name="Kuo A."/>
            <person name="Thoen E."/>
            <person name="Andreopoulos B."/>
            <person name="Lu D."/>
            <person name="Skrede I."/>
            <person name="Drula E."/>
            <person name="Henrissat B."/>
            <person name="Morin E."/>
            <person name="Kohler A."/>
            <person name="Barry K."/>
            <person name="LaButti K."/>
            <person name="Morin E."/>
            <person name="Salamov A."/>
            <person name="Lipzen A."/>
            <person name="Mereny Z."/>
            <person name="Hegedus B."/>
            <person name="Baldrian P."/>
            <person name="Stursova M."/>
            <person name="Weitz H."/>
            <person name="Taylor A."/>
            <person name="Grigoriev I.V."/>
            <person name="Nagy L.G."/>
            <person name="Martin F."/>
            <person name="Kauserud H."/>
        </authorList>
    </citation>
    <scope>NUCLEOTIDE SEQUENCE</scope>
    <source>
        <strain evidence="2">9144</strain>
    </source>
</reference>
<proteinExistence type="predicted"/>
<evidence type="ECO:0000313" key="3">
    <source>
        <dbReference type="Proteomes" id="UP001219525"/>
    </source>
</evidence>
<name>A0AAD6V9N1_9AGAR</name>
<sequence length="609" mass="67412">MSGQTSPEPAPVRVLVRFSRVDVIARVVRDRGTGRYAHAIVLELIPRSLLQMASAGHGVNGAAASSYRPDCPVCTAMCRAMSWLRREAAEHERLAAHQVEADEAWRRVSMQRGAECMRGRMEGGRDRPSTSAASSCRGPYCASAVLHLVQLAALQDGSEQASCADSGYAACSYGDGGDRAQEERKHRRGGKSGSSGLAYTVVHLAGTQCASCGERTFSRLVRADVLVGAIRITVLDRNARCGVWATHNTGVEQCVEMARENSDACMRLAPAHWLCSQPSFPYTARNKSCPSRSGRTERAREPASAYMSIACRRIAALSSSMCEAHPAVRQVDSHVLATASVPLALAKVCNSGRFGLEAGWKWYAGRRSRRPRPRQTTRELFMVMTLALILARRYITDELEAVIFIPRGLHGSIPANADRRCEGEERRAVGADILTIRLISAAWISIGYFKNPFDIRAPEILPCPLWCQLPTATLSNSLTMAQKHLADCTDLLDYMKQQILANTSNHGWSINKLRIQDGLWGASAIYRPGWDFRRHMEDLTKIFGSHTSDWQLPKEKFWQSASDEGETEDPPEVLWTYNVRKQTRWVGSVSSTCYIPFRKKGLRASYGMD</sequence>
<keyword evidence="3" id="KW-1185">Reference proteome</keyword>
<dbReference type="AlphaFoldDB" id="A0AAD6V9N1"/>
<accession>A0AAD6V9N1</accession>
<gene>
    <name evidence="2" type="ORF">GGX14DRAFT_400483</name>
</gene>
<dbReference type="Proteomes" id="UP001219525">
    <property type="component" value="Unassembled WGS sequence"/>
</dbReference>
<organism evidence="2 3">
    <name type="scientific">Mycena pura</name>
    <dbReference type="NCBI Taxonomy" id="153505"/>
    <lineage>
        <taxon>Eukaryota</taxon>
        <taxon>Fungi</taxon>
        <taxon>Dikarya</taxon>
        <taxon>Basidiomycota</taxon>
        <taxon>Agaricomycotina</taxon>
        <taxon>Agaricomycetes</taxon>
        <taxon>Agaricomycetidae</taxon>
        <taxon>Agaricales</taxon>
        <taxon>Marasmiineae</taxon>
        <taxon>Mycenaceae</taxon>
        <taxon>Mycena</taxon>
    </lineage>
</organism>
<comment type="caution">
    <text evidence="2">The sequence shown here is derived from an EMBL/GenBank/DDBJ whole genome shotgun (WGS) entry which is preliminary data.</text>
</comment>
<dbReference type="EMBL" id="JARJCW010000061">
    <property type="protein sequence ID" value="KAJ7200884.1"/>
    <property type="molecule type" value="Genomic_DNA"/>
</dbReference>